<dbReference type="NCBIfam" id="NF004363">
    <property type="entry name" value="PRK05738.2-4"/>
    <property type="match status" value="1"/>
</dbReference>
<dbReference type="InterPro" id="IPR012678">
    <property type="entry name" value="Ribosomal_uL23/eL15/eS24_sf"/>
</dbReference>
<dbReference type="InterPro" id="IPR013025">
    <property type="entry name" value="Ribosomal_uL23-like"/>
</dbReference>
<evidence type="ECO:0000256" key="3">
    <source>
        <dbReference type="ARBA" id="ARBA00022884"/>
    </source>
</evidence>
<keyword evidence="3" id="KW-0694">RNA-binding</keyword>
<dbReference type="AlphaFoldDB" id="A0A3B0W752"/>
<dbReference type="SUPFAM" id="SSF54189">
    <property type="entry name" value="Ribosomal proteins S24e, L23 and L15e"/>
    <property type="match status" value="1"/>
</dbReference>
<dbReference type="GO" id="GO:0003735">
    <property type="term" value="F:structural constituent of ribosome"/>
    <property type="evidence" value="ECO:0007669"/>
    <property type="project" value="InterPro"/>
</dbReference>
<dbReference type="Gene3D" id="3.30.70.330">
    <property type="match status" value="1"/>
</dbReference>
<dbReference type="GO" id="GO:0006412">
    <property type="term" value="P:translation"/>
    <property type="evidence" value="ECO:0007669"/>
    <property type="project" value="InterPro"/>
</dbReference>
<evidence type="ECO:0000256" key="5">
    <source>
        <dbReference type="ARBA" id="ARBA00023274"/>
    </source>
</evidence>
<dbReference type="EMBL" id="UOEW01000271">
    <property type="protein sequence ID" value="VAW40456.1"/>
    <property type="molecule type" value="Genomic_DNA"/>
</dbReference>
<evidence type="ECO:0000313" key="6">
    <source>
        <dbReference type="EMBL" id="VAW40456.1"/>
    </source>
</evidence>
<gene>
    <name evidence="6" type="ORF">MNBD_GAMMA01-1461</name>
</gene>
<dbReference type="NCBIfam" id="NF004359">
    <property type="entry name" value="PRK05738.1-3"/>
    <property type="match status" value="1"/>
</dbReference>
<evidence type="ECO:0000256" key="4">
    <source>
        <dbReference type="ARBA" id="ARBA00022980"/>
    </source>
</evidence>
<dbReference type="GO" id="GO:0019843">
    <property type="term" value="F:rRNA binding"/>
    <property type="evidence" value="ECO:0007669"/>
    <property type="project" value="UniProtKB-KW"/>
</dbReference>
<keyword evidence="2" id="KW-0699">rRNA-binding</keyword>
<organism evidence="6">
    <name type="scientific">hydrothermal vent metagenome</name>
    <dbReference type="NCBI Taxonomy" id="652676"/>
    <lineage>
        <taxon>unclassified sequences</taxon>
        <taxon>metagenomes</taxon>
        <taxon>ecological metagenomes</taxon>
    </lineage>
</organism>
<protein>
    <submittedName>
        <fullName evidence="6">LSU ribosomal protein L23p (L23Ae)</fullName>
    </submittedName>
</protein>
<reference evidence="6" key="1">
    <citation type="submission" date="2018-06" db="EMBL/GenBank/DDBJ databases">
        <authorList>
            <person name="Zhirakovskaya E."/>
        </authorList>
    </citation>
    <scope>NUCLEOTIDE SEQUENCE</scope>
</reference>
<keyword evidence="4 6" id="KW-0689">Ribosomal protein</keyword>
<dbReference type="HAMAP" id="MF_01369_B">
    <property type="entry name" value="Ribosomal_uL23_B"/>
    <property type="match status" value="1"/>
</dbReference>
<dbReference type="InterPro" id="IPR012677">
    <property type="entry name" value="Nucleotide-bd_a/b_plait_sf"/>
</dbReference>
<dbReference type="GO" id="GO:0005840">
    <property type="term" value="C:ribosome"/>
    <property type="evidence" value="ECO:0007669"/>
    <property type="project" value="UniProtKB-KW"/>
</dbReference>
<name>A0A3B0W752_9ZZZZ</name>
<comment type="similarity">
    <text evidence="1">Belongs to the universal ribosomal protein uL23 family.</text>
</comment>
<proteinExistence type="inferred from homology"/>
<dbReference type="Pfam" id="PF00276">
    <property type="entry name" value="Ribosomal_L23"/>
    <property type="match status" value="1"/>
</dbReference>
<dbReference type="GO" id="GO:1990904">
    <property type="term" value="C:ribonucleoprotein complex"/>
    <property type="evidence" value="ECO:0007669"/>
    <property type="project" value="UniProtKB-KW"/>
</dbReference>
<dbReference type="PANTHER" id="PTHR11620">
    <property type="entry name" value="60S RIBOSOMAL PROTEIN L23A"/>
    <property type="match status" value="1"/>
</dbReference>
<evidence type="ECO:0000256" key="2">
    <source>
        <dbReference type="ARBA" id="ARBA00022730"/>
    </source>
</evidence>
<keyword evidence="5" id="KW-0687">Ribonucleoprotein</keyword>
<accession>A0A3B0W752</accession>
<evidence type="ECO:0000256" key="1">
    <source>
        <dbReference type="ARBA" id="ARBA00006700"/>
    </source>
</evidence>
<sequence length="98" mass="11033">MSLNNIYTTILSPIISEKSNRIGEQSNQYVFKVAVSSNKNEVKTAIEKLFTVNVENVQILNVKGKTKAFRGKQGKRPNWKKAYVKVQQGQTIDFGVAE</sequence>
<dbReference type="FunFam" id="3.30.70.330:FF:000001">
    <property type="entry name" value="50S ribosomal protein L23"/>
    <property type="match status" value="1"/>
</dbReference>